<feature type="domain" description="GGDEF" evidence="6">
    <location>
        <begin position="488"/>
        <end position="622"/>
    </location>
</feature>
<dbReference type="SMART" id="SM00267">
    <property type="entry name" value="GGDEF"/>
    <property type="match status" value="1"/>
</dbReference>
<dbReference type="CDD" id="cd01949">
    <property type="entry name" value="GGDEF"/>
    <property type="match status" value="1"/>
</dbReference>
<evidence type="ECO:0000259" key="5">
    <source>
        <dbReference type="PROSITE" id="PS50113"/>
    </source>
</evidence>
<comment type="caution">
    <text evidence="7">The sequence shown here is derived from an EMBL/GenBank/DDBJ whole genome shotgun (WGS) entry which is preliminary data.</text>
</comment>
<dbReference type="InterPro" id="IPR011006">
    <property type="entry name" value="CheY-like_superfamily"/>
</dbReference>
<evidence type="ECO:0008006" key="9">
    <source>
        <dbReference type="Google" id="ProtNLM"/>
    </source>
</evidence>
<feature type="coiled-coil region" evidence="2">
    <location>
        <begin position="129"/>
        <end position="160"/>
    </location>
</feature>
<proteinExistence type="predicted"/>
<feature type="coiled-coil region" evidence="2">
    <location>
        <begin position="433"/>
        <end position="460"/>
    </location>
</feature>
<evidence type="ECO:0000256" key="1">
    <source>
        <dbReference type="PROSITE-ProRule" id="PRU00169"/>
    </source>
</evidence>
<evidence type="ECO:0000313" key="7">
    <source>
        <dbReference type="EMBL" id="OGG07228.1"/>
    </source>
</evidence>
<dbReference type="SMART" id="SM00091">
    <property type="entry name" value="PAS"/>
    <property type="match status" value="2"/>
</dbReference>
<dbReference type="InterPro" id="IPR035965">
    <property type="entry name" value="PAS-like_dom_sf"/>
</dbReference>
<dbReference type="Pfam" id="PF13426">
    <property type="entry name" value="PAS_9"/>
    <property type="match status" value="1"/>
</dbReference>
<keyword evidence="2" id="KW-0175">Coiled coil</keyword>
<dbReference type="InterPro" id="IPR000700">
    <property type="entry name" value="PAS-assoc_C"/>
</dbReference>
<dbReference type="CDD" id="cd00130">
    <property type="entry name" value="PAS"/>
    <property type="match status" value="1"/>
</dbReference>
<dbReference type="PANTHER" id="PTHR45138">
    <property type="entry name" value="REGULATORY COMPONENTS OF SENSORY TRANSDUCTION SYSTEM"/>
    <property type="match status" value="1"/>
</dbReference>
<dbReference type="InterPro" id="IPR000014">
    <property type="entry name" value="PAS"/>
</dbReference>
<dbReference type="PROSITE" id="PS50110">
    <property type="entry name" value="RESPONSE_REGULATORY"/>
    <property type="match status" value="1"/>
</dbReference>
<dbReference type="PROSITE" id="PS50887">
    <property type="entry name" value="GGDEF"/>
    <property type="match status" value="1"/>
</dbReference>
<dbReference type="Proteomes" id="UP000179129">
    <property type="component" value="Unassembled WGS sequence"/>
</dbReference>
<feature type="domain" description="PAS" evidence="4">
    <location>
        <begin position="157"/>
        <end position="220"/>
    </location>
</feature>
<evidence type="ECO:0000259" key="3">
    <source>
        <dbReference type="PROSITE" id="PS50110"/>
    </source>
</evidence>
<dbReference type="FunFam" id="3.30.70.270:FF:000001">
    <property type="entry name" value="Diguanylate cyclase domain protein"/>
    <property type="match status" value="1"/>
</dbReference>
<dbReference type="Gene3D" id="3.30.450.20">
    <property type="entry name" value="PAS domain"/>
    <property type="match status" value="2"/>
</dbReference>
<dbReference type="PROSITE" id="PS50112">
    <property type="entry name" value="PAS"/>
    <property type="match status" value="1"/>
</dbReference>
<dbReference type="SUPFAM" id="SSF55785">
    <property type="entry name" value="PYP-like sensor domain (PAS domain)"/>
    <property type="match status" value="2"/>
</dbReference>
<dbReference type="InterPro" id="IPR050469">
    <property type="entry name" value="Diguanylate_Cyclase"/>
</dbReference>
<organism evidence="7 8">
    <name type="scientific">Candidatus Glassbacteria bacterium RIFCSPLOWO2_12_FULL_58_11</name>
    <dbReference type="NCBI Taxonomy" id="1817867"/>
    <lineage>
        <taxon>Bacteria</taxon>
        <taxon>Candidatus Glassiibacteriota</taxon>
    </lineage>
</organism>
<feature type="domain" description="PAC" evidence="5">
    <location>
        <begin position="231"/>
        <end position="283"/>
    </location>
</feature>
<dbReference type="Gene3D" id="3.40.50.2300">
    <property type="match status" value="1"/>
</dbReference>
<dbReference type="PANTHER" id="PTHR45138:SF9">
    <property type="entry name" value="DIGUANYLATE CYCLASE DGCM-RELATED"/>
    <property type="match status" value="1"/>
</dbReference>
<dbReference type="Pfam" id="PF00072">
    <property type="entry name" value="Response_reg"/>
    <property type="match status" value="1"/>
</dbReference>
<dbReference type="GO" id="GO:0000160">
    <property type="term" value="P:phosphorelay signal transduction system"/>
    <property type="evidence" value="ECO:0007669"/>
    <property type="project" value="InterPro"/>
</dbReference>
<feature type="modified residue" description="4-aspartylphosphate" evidence="1">
    <location>
        <position position="55"/>
    </location>
</feature>
<evidence type="ECO:0000256" key="2">
    <source>
        <dbReference type="SAM" id="Coils"/>
    </source>
</evidence>
<dbReference type="SUPFAM" id="SSF55073">
    <property type="entry name" value="Nucleotide cyclase"/>
    <property type="match status" value="1"/>
</dbReference>
<name>A0A1F5Z444_9BACT</name>
<dbReference type="Pfam" id="PF00990">
    <property type="entry name" value="GGDEF"/>
    <property type="match status" value="1"/>
</dbReference>
<reference evidence="7 8" key="1">
    <citation type="journal article" date="2016" name="Nat. Commun.">
        <title>Thousands of microbial genomes shed light on interconnected biogeochemical processes in an aquifer system.</title>
        <authorList>
            <person name="Anantharaman K."/>
            <person name="Brown C.T."/>
            <person name="Hug L.A."/>
            <person name="Sharon I."/>
            <person name="Castelle C.J."/>
            <person name="Probst A.J."/>
            <person name="Thomas B.C."/>
            <person name="Singh A."/>
            <person name="Wilkins M.J."/>
            <person name="Karaoz U."/>
            <person name="Brodie E.L."/>
            <person name="Williams K.H."/>
            <person name="Hubbard S.S."/>
            <person name="Banfield J.F."/>
        </authorList>
    </citation>
    <scope>NUCLEOTIDE SEQUENCE [LARGE SCALE GENOMIC DNA]</scope>
</reference>
<evidence type="ECO:0000259" key="4">
    <source>
        <dbReference type="PROSITE" id="PS50112"/>
    </source>
</evidence>
<dbReference type="NCBIfam" id="TIGR00229">
    <property type="entry name" value="sensory_box"/>
    <property type="match status" value="1"/>
</dbReference>
<dbReference type="STRING" id="1817867.A3F83_14075"/>
<evidence type="ECO:0000259" key="6">
    <source>
        <dbReference type="PROSITE" id="PS50887"/>
    </source>
</evidence>
<dbReference type="EMBL" id="MFIX01000001">
    <property type="protein sequence ID" value="OGG07228.1"/>
    <property type="molecule type" value="Genomic_DNA"/>
</dbReference>
<protein>
    <recommendedName>
        <fullName evidence="9">Diguanylate cyclase</fullName>
    </recommendedName>
</protein>
<dbReference type="InterPro" id="IPR001789">
    <property type="entry name" value="Sig_transdc_resp-reg_receiver"/>
</dbReference>
<dbReference type="NCBIfam" id="TIGR00254">
    <property type="entry name" value="GGDEF"/>
    <property type="match status" value="1"/>
</dbReference>
<dbReference type="GO" id="GO:0052621">
    <property type="term" value="F:diguanylate cyclase activity"/>
    <property type="evidence" value="ECO:0007669"/>
    <property type="project" value="TreeGrafter"/>
</dbReference>
<dbReference type="AlphaFoldDB" id="A0A1F5Z444"/>
<dbReference type="InterPro" id="IPR013767">
    <property type="entry name" value="PAS_fold"/>
</dbReference>
<feature type="domain" description="Response regulatory" evidence="3">
    <location>
        <begin position="6"/>
        <end position="120"/>
    </location>
</feature>
<dbReference type="Pfam" id="PF00989">
    <property type="entry name" value="PAS"/>
    <property type="match status" value="1"/>
</dbReference>
<dbReference type="GO" id="GO:0006355">
    <property type="term" value="P:regulation of DNA-templated transcription"/>
    <property type="evidence" value="ECO:0007669"/>
    <property type="project" value="InterPro"/>
</dbReference>
<dbReference type="SUPFAM" id="SSF52172">
    <property type="entry name" value="CheY-like"/>
    <property type="match status" value="1"/>
</dbReference>
<gene>
    <name evidence="7" type="ORF">A3F83_14075</name>
</gene>
<sequence>MSDKYIILVVDDDLALRKLYAEYLSTTGLHVDTAATGAEAAEQLQGHVYDLVLIDLKLPDMNGIELLKLTRKISPDTIPVILSGHATIELTIEAITLGAFDFLLKPVQLPKLSIVIQNGLERRRILLQNKKLISELQIAKQNLEAGIRQRTEQLKKSEQKFRTLYDSAPDVYYTVDTRGRIIDCNKMATEFFGCTRRELKAKHLLDLYTSDNFELVTSMVPTPDGKGGKVRHQEVAVKRSDGSVACVEINSNLLYDSDGKVIGALTIQRDVTARKNAEVALRESEERYRTIFQTAEVALLEVEYDQLKAALDKLREQGKRDWNKYLSSNPDFLTFAGSMLRVVDANRAAIKLFKAESKNSLLGELSKLFNRPDSVFQKDFIKAIAEEHGTFQAESAFSTLEAEKIHTLISLAIPRNEATFRNLLVSLVDITERRKTEEEKDQLLEKLHQLNRQLETLAVTDGLTKLYNHRFFMETINREFSRSHRMGLSLALLIADIDDFKNFNDTYGHQFGDEILVKISEILRTARRGSDIVARYGGEEFVLLLPDTGLEQAVIVAEKLRKKVENSVIDSKPDKLKVTISVGAYAMERSSLHNPKDLLMLADKALYRAKRAGKNRVCTVEEGTAVL</sequence>
<dbReference type="InterPro" id="IPR000160">
    <property type="entry name" value="GGDEF_dom"/>
</dbReference>
<dbReference type="Gene3D" id="3.30.70.270">
    <property type="match status" value="1"/>
</dbReference>
<dbReference type="PROSITE" id="PS50113">
    <property type="entry name" value="PAC"/>
    <property type="match status" value="1"/>
</dbReference>
<accession>A0A1F5Z444</accession>
<evidence type="ECO:0000313" key="8">
    <source>
        <dbReference type="Proteomes" id="UP000179129"/>
    </source>
</evidence>
<keyword evidence="1" id="KW-0597">Phosphoprotein</keyword>
<dbReference type="InterPro" id="IPR029787">
    <property type="entry name" value="Nucleotide_cyclase"/>
</dbReference>
<dbReference type="InterPro" id="IPR043128">
    <property type="entry name" value="Rev_trsase/Diguanyl_cyclase"/>
</dbReference>
<dbReference type="SMART" id="SM00448">
    <property type="entry name" value="REC"/>
    <property type="match status" value="1"/>
</dbReference>